<dbReference type="Gene3D" id="3.90.79.10">
    <property type="entry name" value="Nucleoside Triphosphate Pyrophosphohydrolase"/>
    <property type="match status" value="1"/>
</dbReference>
<keyword evidence="4" id="KW-1185">Reference proteome</keyword>
<accession>A0ABU0TC31</accession>
<protein>
    <submittedName>
        <fullName evidence="3">8-oxo-dGTP pyrophosphatase MutT (NUDIX family)</fullName>
    </submittedName>
</protein>
<comment type="caution">
    <text evidence="3">The sequence shown here is derived from an EMBL/GenBank/DDBJ whole genome shotgun (WGS) entry which is preliminary data.</text>
</comment>
<organism evidence="3 4">
    <name type="scientific">Streptomyces umbrinus</name>
    <dbReference type="NCBI Taxonomy" id="67370"/>
    <lineage>
        <taxon>Bacteria</taxon>
        <taxon>Bacillati</taxon>
        <taxon>Actinomycetota</taxon>
        <taxon>Actinomycetes</taxon>
        <taxon>Kitasatosporales</taxon>
        <taxon>Streptomycetaceae</taxon>
        <taxon>Streptomyces</taxon>
        <taxon>Streptomyces phaeochromogenes group</taxon>
    </lineage>
</organism>
<evidence type="ECO:0000256" key="1">
    <source>
        <dbReference type="ARBA" id="ARBA00022801"/>
    </source>
</evidence>
<dbReference type="Pfam" id="PF00293">
    <property type="entry name" value="NUDIX"/>
    <property type="match status" value="1"/>
</dbReference>
<sequence>MSDKHLSPANAIVLLQRDDGRILAVRHNATSGTCPNQVTVIGGKLEDGEFLDEGAARELSEEVGITSAQTACGSASCSTSTRRTVSG</sequence>
<dbReference type="Proteomes" id="UP001230328">
    <property type="component" value="Unassembled WGS sequence"/>
</dbReference>
<feature type="domain" description="Nudix hydrolase" evidence="2">
    <location>
        <begin position="5"/>
        <end position="87"/>
    </location>
</feature>
<evidence type="ECO:0000313" key="3">
    <source>
        <dbReference type="EMBL" id="MDQ1033192.1"/>
    </source>
</evidence>
<dbReference type="PROSITE" id="PS00893">
    <property type="entry name" value="NUDIX_BOX"/>
    <property type="match status" value="1"/>
</dbReference>
<reference evidence="3 4" key="1">
    <citation type="submission" date="2023-07" db="EMBL/GenBank/DDBJ databases">
        <title>Comparative genomics of wheat-associated soil bacteria to identify genetic determinants of phenazine resistance.</title>
        <authorList>
            <person name="Mouncey N."/>
        </authorList>
    </citation>
    <scope>NUCLEOTIDE SEQUENCE [LARGE SCALE GENOMIC DNA]</scope>
    <source>
        <strain evidence="3 4">V2I4</strain>
    </source>
</reference>
<dbReference type="EMBL" id="JAUSZI010000002">
    <property type="protein sequence ID" value="MDQ1033192.1"/>
    <property type="molecule type" value="Genomic_DNA"/>
</dbReference>
<dbReference type="RefSeq" id="WP_307530362.1">
    <property type="nucleotide sequence ID" value="NZ_JAUSZI010000002.1"/>
</dbReference>
<name>A0ABU0TC31_9ACTN</name>
<evidence type="ECO:0000313" key="4">
    <source>
        <dbReference type="Proteomes" id="UP001230328"/>
    </source>
</evidence>
<dbReference type="InterPro" id="IPR020084">
    <property type="entry name" value="NUDIX_hydrolase_CS"/>
</dbReference>
<keyword evidence="1" id="KW-0378">Hydrolase</keyword>
<gene>
    <name evidence="3" type="ORF">QF035_010774</name>
</gene>
<dbReference type="PROSITE" id="PS51462">
    <property type="entry name" value="NUDIX"/>
    <property type="match status" value="1"/>
</dbReference>
<dbReference type="SUPFAM" id="SSF55811">
    <property type="entry name" value="Nudix"/>
    <property type="match status" value="1"/>
</dbReference>
<dbReference type="InterPro" id="IPR000086">
    <property type="entry name" value="NUDIX_hydrolase_dom"/>
</dbReference>
<dbReference type="InterPro" id="IPR015797">
    <property type="entry name" value="NUDIX_hydrolase-like_dom_sf"/>
</dbReference>
<proteinExistence type="predicted"/>
<evidence type="ECO:0000259" key="2">
    <source>
        <dbReference type="PROSITE" id="PS51462"/>
    </source>
</evidence>
<dbReference type="CDD" id="cd02883">
    <property type="entry name" value="NUDIX_Hydrolase"/>
    <property type="match status" value="1"/>
</dbReference>